<feature type="region of interest" description="Disordered" evidence="1">
    <location>
        <begin position="267"/>
        <end position="462"/>
    </location>
</feature>
<feature type="compositionally biased region" description="Basic and acidic residues" evidence="1">
    <location>
        <begin position="307"/>
        <end position="340"/>
    </location>
</feature>
<organism evidence="3 4">
    <name type="scientific">Blastomyces silverae</name>
    <dbReference type="NCBI Taxonomy" id="2060906"/>
    <lineage>
        <taxon>Eukaryota</taxon>
        <taxon>Fungi</taxon>
        <taxon>Dikarya</taxon>
        <taxon>Ascomycota</taxon>
        <taxon>Pezizomycotina</taxon>
        <taxon>Eurotiomycetes</taxon>
        <taxon>Eurotiomycetidae</taxon>
        <taxon>Onygenales</taxon>
        <taxon>Ajellomycetaceae</taxon>
        <taxon>Blastomyces</taxon>
    </lineage>
</organism>
<reference evidence="4" key="1">
    <citation type="journal article" date="2015" name="PLoS Genet.">
        <title>The dynamic genome and transcriptome of the human fungal pathogen Blastomyces and close relative Emmonsia.</title>
        <authorList>
            <person name="Munoz J.F."/>
            <person name="Gauthier G.M."/>
            <person name="Desjardins C.A."/>
            <person name="Gallo J.E."/>
            <person name="Holder J."/>
            <person name="Sullivan T.D."/>
            <person name="Marty A.J."/>
            <person name="Carmen J.C."/>
            <person name="Chen Z."/>
            <person name="Ding L."/>
            <person name="Gujja S."/>
            <person name="Magrini V."/>
            <person name="Misas E."/>
            <person name="Mitreva M."/>
            <person name="Priest M."/>
            <person name="Saif S."/>
            <person name="Whiston E.A."/>
            <person name="Young S."/>
            <person name="Zeng Q."/>
            <person name="Goldman W.E."/>
            <person name="Mardis E.R."/>
            <person name="Taylor J.W."/>
            <person name="McEwen J.G."/>
            <person name="Clay O.K."/>
            <person name="Klein B.S."/>
            <person name="Cuomo C.A."/>
        </authorList>
    </citation>
    <scope>NUCLEOTIDE SEQUENCE [LARGE SCALE GENOMIC DNA]</scope>
    <source>
        <strain evidence="4">UAMH 139</strain>
    </source>
</reference>
<feature type="compositionally biased region" description="Basic and acidic residues" evidence="1">
    <location>
        <begin position="280"/>
        <end position="294"/>
    </location>
</feature>
<dbReference type="InterPro" id="IPR039875">
    <property type="entry name" value="LENG1-like"/>
</dbReference>
<dbReference type="EMBL" id="LDEV01002804">
    <property type="protein sequence ID" value="KLJ07529.1"/>
    <property type="molecule type" value="Genomic_DNA"/>
</dbReference>
<feature type="compositionally biased region" description="Basic residues" evidence="1">
    <location>
        <begin position="341"/>
        <end position="354"/>
    </location>
</feature>
<dbReference type="AlphaFoldDB" id="A0A0H1B7V6"/>
<feature type="compositionally biased region" description="Basic and acidic residues" evidence="1">
    <location>
        <begin position="378"/>
        <end position="395"/>
    </location>
</feature>
<keyword evidence="4" id="KW-1185">Reference proteome</keyword>
<dbReference type="Proteomes" id="UP000053573">
    <property type="component" value="Unassembled WGS sequence"/>
</dbReference>
<gene>
    <name evidence="3" type="ORF">EMPG_16981</name>
</gene>
<dbReference type="PANTHER" id="PTHR22093:SF0">
    <property type="entry name" value="LEUKOCYTE RECEPTOR CLUSTER MEMBER 1"/>
    <property type="match status" value="1"/>
</dbReference>
<accession>A0A0H1B7V6</accession>
<feature type="region of interest" description="Disordered" evidence="1">
    <location>
        <begin position="82"/>
        <end position="101"/>
    </location>
</feature>
<evidence type="ECO:0000313" key="3">
    <source>
        <dbReference type="EMBL" id="KLJ07529.1"/>
    </source>
</evidence>
<evidence type="ECO:0000259" key="2">
    <source>
        <dbReference type="SMART" id="SM01083"/>
    </source>
</evidence>
<evidence type="ECO:0000256" key="1">
    <source>
        <dbReference type="SAM" id="MobiDB-lite"/>
    </source>
</evidence>
<dbReference type="OrthoDB" id="2159131at2759"/>
<sequence length="462" mass="53796">MVSATPRATLLTLSVAHNCESWRHRGSWAIDQAPSQSSNSPYCKASKQSICNSPRMVLHLLGKKSWNVYNTDNITRVRRDEAEAKARDEEEQRHLQEIDAEKRIQILRGLRSPSKSPPHIQEAPTAPERRDKEREHREPRDPHHRKRRRIAGENDTDRDIRFAREDAQRAESRRENDVVLVRKPSKDDAPIIDDSGHINLFPEPTATDAITGGSGKNPEAEAEAAKKKFEYENQYTMRFSNAAGFKQSLDKGPWYSSSAVDIAAKTAEDMLPSKDVWGNEDPRRQERERVRTDMSDPLAAMKRGVRQLRDVEKERKKWEEERRRELTALKKEEERRERRDSSRHRRERRRRRRRGSDSSLDSLEGFSLDAETQPAGSGRDRDRDRDRDRERDRELSRKHHRGRGERSREERSKHSRAYGNSHSHRSSRDRDEDRAKRPSSDGRLSSWVPAPGKRYSAQFADV</sequence>
<feature type="region of interest" description="Disordered" evidence="1">
    <location>
        <begin position="108"/>
        <end position="222"/>
    </location>
</feature>
<feature type="domain" description="CBF1-interacting co-repressor CIR N-terminal" evidence="2">
    <location>
        <begin position="65"/>
        <end position="101"/>
    </location>
</feature>
<dbReference type="SMART" id="SM01083">
    <property type="entry name" value="Cir_N"/>
    <property type="match status" value="1"/>
</dbReference>
<dbReference type="STRING" id="2060906.A0A0H1B7V6"/>
<dbReference type="PANTHER" id="PTHR22093">
    <property type="entry name" value="LEUKOCYTE RECEPTOR CLUSTER LRC MEMBER 1"/>
    <property type="match status" value="1"/>
</dbReference>
<evidence type="ECO:0000313" key="4">
    <source>
        <dbReference type="Proteomes" id="UP000053573"/>
    </source>
</evidence>
<name>A0A0H1B7V6_9EURO</name>
<feature type="compositionally biased region" description="Basic and acidic residues" evidence="1">
    <location>
        <begin position="127"/>
        <end position="141"/>
    </location>
</feature>
<dbReference type="InterPro" id="IPR019339">
    <property type="entry name" value="CIR_N_dom"/>
</dbReference>
<feature type="compositionally biased region" description="Basic and acidic residues" evidence="1">
    <location>
        <begin position="150"/>
        <end position="177"/>
    </location>
</feature>
<feature type="compositionally biased region" description="Basic and acidic residues" evidence="1">
    <location>
        <begin position="426"/>
        <end position="440"/>
    </location>
</feature>
<protein>
    <recommendedName>
        <fullName evidence="2">CBF1-interacting co-repressor CIR N-terminal domain-containing protein</fullName>
    </recommendedName>
</protein>
<proteinExistence type="predicted"/>
<comment type="caution">
    <text evidence="3">The sequence shown here is derived from an EMBL/GenBank/DDBJ whole genome shotgun (WGS) entry which is preliminary data.</text>
</comment>